<dbReference type="EMBL" id="MWDQ01000146">
    <property type="protein sequence ID" value="OQB71976.1"/>
    <property type="molecule type" value="Genomic_DNA"/>
</dbReference>
<feature type="domain" description="MrpA C-terminal/MbhD" evidence="7">
    <location>
        <begin position="11"/>
        <end position="70"/>
    </location>
</feature>
<evidence type="ECO:0000256" key="2">
    <source>
        <dbReference type="ARBA" id="ARBA00022475"/>
    </source>
</evidence>
<sequence>MTEFLVEFFLVFMVIGAIIALETKDLLSSVISVGAVGVAASICFLLLGAPDIASTQLVVEVLTVIILIKATIRHDLVTIDGDREFFGLTVTLAFLFVFSLFGLRAFWSLPEFGTPGIERISAAPSNNYISSGFKQTGSSNILTAILLDYRGLDTFAELCALFAGIWGALAIMRVRSRKKKTGNHDEKK</sequence>
<evidence type="ECO:0000256" key="6">
    <source>
        <dbReference type="SAM" id="Phobius"/>
    </source>
</evidence>
<dbReference type="InterPro" id="IPR050616">
    <property type="entry name" value="CPA3_Na-H_Antiporter_A"/>
</dbReference>
<evidence type="ECO:0000313" key="8">
    <source>
        <dbReference type="EMBL" id="OQB71976.1"/>
    </source>
</evidence>
<reference evidence="8" key="1">
    <citation type="submission" date="2017-02" db="EMBL/GenBank/DDBJ databases">
        <title>Delving into the versatile metabolic prowess of the omnipresent phylum Bacteroidetes.</title>
        <authorList>
            <person name="Nobu M.K."/>
            <person name="Mei R."/>
            <person name="Narihiro T."/>
            <person name="Kuroda K."/>
            <person name="Liu W.-T."/>
        </authorList>
    </citation>
    <scope>NUCLEOTIDE SEQUENCE</scope>
    <source>
        <strain evidence="8">ADurb.Bin131</strain>
    </source>
</reference>
<gene>
    <name evidence="8" type="primary">mnhA1</name>
    <name evidence="8" type="ORF">BWX89_01536</name>
</gene>
<evidence type="ECO:0000256" key="3">
    <source>
        <dbReference type="ARBA" id="ARBA00022692"/>
    </source>
</evidence>
<proteinExistence type="predicted"/>
<feature type="transmembrane region" description="Helical" evidence="6">
    <location>
        <begin position="30"/>
        <end position="47"/>
    </location>
</feature>
<dbReference type="Pfam" id="PF13244">
    <property type="entry name" value="MbhD"/>
    <property type="match status" value="1"/>
</dbReference>
<evidence type="ECO:0000259" key="7">
    <source>
        <dbReference type="Pfam" id="PF13244"/>
    </source>
</evidence>
<feature type="transmembrane region" description="Helical" evidence="6">
    <location>
        <begin position="84"/>
        <end position="107"/>
    </location>
</feature>
<evidence type="ECO:0000256" key="4">
    <source>
        <dbReference type="ARBA" id="ARBA00022989"/>
    </source>
</evidence>
<dbReference type="Proteomes" id="UP000485562">
    <property type="component" value="Unassembled WGS sequence"/>
</dbReference>
<dbReference type="InterPro" id="IPR025383">
    <property type="entry name" value="MrpA_C/MbhD"/>
</dbReference>
<dbReference type="GO" id="GO:0005886">
    <property type="term" value="C:plasma membrane"/>
    <property type="evidence" value="ECO:0007669"/>
    <property type="project" value="UniProtKB-SubCell"/>
</dbReference>
<accession>A0A1V6C527</accession>
<dbReference type="Gene3D" id="1.20.120.1200">
    <property type="entry name" value="NADH-ubiquinone/plastoquinone oxidoreductase chain 6, subunit NuoJ"/>
    <property type="match status" value="1"/>
</dbReference>
<keyword evidence="5 6" id="KW-0472">Membrane</keyword>
<feature type="transmembrane region" description="Helical" evidence="6">
    <location>
        <begin position="6"/>
        <end position="23"/>
    </location>
</feature>
<feature type="transmembrane region" description="Helical" evidence="6">
    <location>
        <begin position="155"/>
        <end position="174"/>
    </location>
</feature>
<dbReference type="PANTHER" id="PTHR43373:SF1">
    <property type="entry name" value="NA(+)_H(+) ANTIPORTER SUBUNIT A"/>
    <property type="match status" value="1"/>
</dbReference>
<name>A0A1V6C527_UNCT6</name>
<dbReference type="InterPro" id="IPR042106">
    <property type="entry name" value="Nuo/plastoQ_OxRdtase_6_NuoJ"/>
</dbReference>
<dbReference type="PANTHER" id="PTHR43373">
    <property type="entry name" value="NA(+)/H(+) ANTIPORTER SUBUNIT"/>
    <property type="match status" value="1"/>
</dbReference>
<keyword evidence="4 6" id="KW-1133">Transmembrane helix</keyword>
<dbReference type="AlphaFoldDB" id="A0A1V6C527"/>
<keyword evidence="2" id="KW-1003">Cell membrane</keyword>
<feature type="transmembrane region" description="Helical" evidence="6">
    <location>
        <begin position="53"/>
        <end position="72"/>
    </location>
</feature>
<comment type="caution">
    <text evidence="8">The sequence shown here is derived from an EMBL/GenBank/DDBJ whole genome shotgun (WGS) entry which is preliminary data.</text>
</comment>
<organism evidence="8">
    <name type="scientific">candidate division TA06 bacterium ADurb.Bin131</name>
    <dbReference type="NCBI Taxonomy" id="1852827"/>
    <lineage>
        <taxon>Bacteria</taxon>
        <taxon>Bacteria division TA06</taxon>
    </lineage>
</organism>
<keyword evidence="3 6" id="KW-0812">Transmembrane</keyword>
<protein>
    <submittedName>
        <fullName evidence="8">Na(+)/H(+) antiporter subunit A1</fullName>
    </submittedName>
</protein>
<comment type="subcellular location">
    <subcellularLocation>
        <location evidence="1">Cell membrane</location>
        <topology evidence="1">Multi-pass membrane protein</topology>
    </subcellularLocation>
</comment>
<evidence type="ECO:0000256" key="1">
    <source>
        <dbReference type="ARBA" id="ARBA00004651"/>
    </source>
</evidence>
<evidence type="ECO:0000256" key="5">
    <source>
        <dbReference type="ARBA" id="ARBA00023136"/>
    </source>
</evidence>